<dbReference type="RefSeq" id="WP_106056865.1">
    <property type="nucleotide sequence ID" value="NZ_CP027228.1"/>
</dbReference>
<dbReference type="InterPro" id="IPR019554">
    <property type="entry name" value="Soluble_ligand-bd"/>
</dbReference>
<dbReference type="SUPFAM" id="SSF47781">
    <property type="entry name" value="RuvA domain 2-like"/>
    <property type="match status" value="1"/>
</dbReference>
<proteinExistence type="predicted"/>
<evidence type="ECO:0000256" key="1">
    <source>
        <dbReference type="SAM" id="Phobius"/>
    </source>
</evidence>
<accession>A0A2S0L3F7</accession>
<keyword evidence="1" id="KW-0812">Transmembrane</keyword>
<keyword evidence="1" id="KW-0472">Membrane</keyword>
<dbReference type="GeneID" id="78391122"/>
<dbReference type="Gene3D" id="1.10.150.320">
    <property type="entry name" value="Photosystem II 12 kDa extrinsic protein"/>
    <property type="match status" value="1"/>
</dbReference>
<gene>
    <name evidence="3" type="ORF">C5Q96_02490</name>
</gene>
<dbReference type="GO" id="GO:0015628">
    <property type="term" value="P:protein secretion by the type II secretion system"/>
    <property type="evidence" value="ECO:0007669"/>
    <property type="project" value="TreeGrafter"/>
</dbReference>
<evidence type="ECO:0000313" key="3">
    <source>
        <dbReference type="EMBL" id="AVM47785.1"/>
    </source>
</evidence>
<sequence>MKKTNNDLINHLIDCIRFQFAKDRKLKYKVALVVVIFIGATGIHMKSSNADTIKLDKTEKVKEKERPQAVDEFYIDISGAVNSPGVYKVKKKTRVFELIEKAGGLKSDANLDALNQAEFVQDGQKIVIPSNGGGDITRENEDKSNNDGGIININLADKSKLMSLPGVGDAIAQRIIDYRKDHRFSKVEDLKQVKGIGDATFEKLKNMITV</sequence>
<dbReference type="OrthoDB" id="9790239at2"/>
<dbReference type="GO" id="GO:0015627">
    <property type="term" value="C:type II protein secretion system complex"/>
    <property type="evidence" value="ECO:0007669"/>
    <property type="project" value="TreeGrafter"/>
</dbReference>
<reference evidence="4" key="1">
    <citation type="submission" date="2018-02" db="EMBL/GenBank/DDBJ databases">
        <authorList>
            <person name="Holder M.E."/>
            <person name="Ajami N.J."/>
            <person name="Petrosino J.F."/>
        </authorList>
    </citation>
    <scope>NUCLEOTIDE SEQUENCE [LARGE SCALE GENOMIC DNA]</scope>
    <source>
        <strain evidence="4">CCUG 47132</strain>
    </source>
</reference>
<dbReference type="InterPro" id="IPR010994">
    <property type="entry name" value="RuvA_2-like"/>
</dbReference>
<keyword evidence="1" id="KW-1133">Transmembrane helix</keyword>
<dbReference type="EMBL" id="CP027228">
    <property type="protein sequence ID" value="AVM47785.1"/>
    <property type="molecule type" value="Genomic_DNA"/>
</dbReference>
<evidence type="ECO:0000313" key="4">
    <source>
        <dbReference type="Proteomes" id="UP000237883"/>
    </source>
</evidence>
<evidence type="ECO:0000259" key="2">
    <source>
        <dbReference type="SMART" id="SM00278"/>
    </source>
</evidence>
<dbReference type="KEGG" id="mdv:C5Q96_02490"/>
<dbReference type="Gene3D" id="3.10.20.600">
    <property type="match status" value="1"/>
</dbReference>
<keyword evidence="4" id="KW-1185">Reference proteome</keyword>
<feature type="domain" description="Helix-hairpin-helix DNA-binding motif class 1" evidence="2">
    <location>
        <begin position="188"/>
        <end position="207"/>
    </location>
</feature>
<organism evidence="3 4">
    <name type="scientific">Mogibacterium diversum</name>
    <dbReference type="NCBI Taxonomy" id="114527"/>
    <lineage>
        <taxon>Bacteria</taxon>
        <taxon>Bacillati</taxon>
        <taxon>Bacillota</taxon>
        <taxon>Clostridia</taxon>
        <taxon>Peptostreptococcales</taxon>
        <taxon>Anaerovoracaceae</taxon>
        <taxon>Mogibacterium</taxon>
    </lineage>
</organism>
<dbReference type="Pfam" id="PF12836">
    <property type="entry name" value="HHH_3"/>
    <property type="match status" value="1"/>
</dbReference>
<dbReference type="SMART" id="SM00278">
    <property type="entry name" value="HhH1"/>
    <property type="match status" value="2"/>
</dbReference>
<dbReference type="GO" id="GO:0003677">
    <property type="term" value="F:DNA binding"/>
    <property type="evidence" value="ECO:0007669"/>
    <property type="project" value="InterPro"/>
</dbReference>
<dbReference type="Proteomes" id="UP000237883">
    <property type="component" value="Chromosome"/>
</dbReference>
<dbReference type="InterPro" id="IPR051675">
    <property type="entry name" value="Endo/Exo/Phosphatase_dom_1"/>
</dbReference>
<dbReference type="NCBIfam" id="TIGR00426">
    <property type="entry name" value="competence protein ComEA helix-hairpin-helix repeat region"/>
    <property type="match status" value="1"/>
</dbReference>
<name>A0A2S0L3F7_9FIRM</name>
<feature type="domain" description="Helix-hairpin-helix DNA-binding motif class 1" evidence="2">
    <location>
        <begin position="159"/>
        <end position="178"/>
    </location>
</feature>
<dbReference type="InterPro" id="IPR004509">
    <property type="entry name" value="Competence_ComEA_HhH"/>
</dbReference>
<dbReference type="InterPro" id="IPR003583">
    <property type="entry name" value="Hlx-hairpin-Hlx_DNA-bd_motif"/>
</dbReference>
<dbReference type="GO" id="GO:0006281">
    <property type="term" value="P:DNA repair"/>
    <property type="evidence" value="ECO:0007669"/>
    <property type="project" value="InterPro"/>
</dbReference>
<dbReference type="AlphaFoldDB" id="A0A2S0L3F7"/>
<dbReference type="PANTHER" id="PTHR21180">
    <property type="entry name" value="ENDONUCLEASE/EXONUCLEASE/PHOSPHATASE FAMILY DOMAIN-CONTAINING PROTEIN 1"/>
    <property type="match status" value="1"/>
</dbReference>
<protein>
    <submittedName>
        <fullName evidence="3">Competence protein ComEA</fullName>
    </submittedName>
</protein>
<feature type="transmembrane region" description="Helical" evidence="1">
    <location>
        <begin position="26"/>
        <end position="45"/>
    </location>
</feature>
<dbReference type="PANTHER" id="PTHR21180:SF32">
    <property type="entry name" value="ENDONUCLEASE_EXONUCLEASE_PHOSPHATASE FAMILY DOMAIN-CONTAINING PROTEIN 1"/>
    <property type="match status" value="1"/>
</dbReference>
<dbReference type="Pfam" id="PF10531">
    <property type="entry name" value="SLBB"/>
    <property type="match status" value="1"/>
</dbReference>